<dbReference type="KEGG" id="marq:MARGE09_P0511"/>
<name>A0AAN1WEV6_9GAMM</name>
<reference evidence="1 2" key="1">
    <citation type="journal article" date="2022" name="IScience">
        <title>An ultrasensitive nanofiber-based assay for enzymatic hydrolysis and deep-sea microbial degradation of cellulose.</title>
        <authorList>
            <person name="Tsudome M."/>
            <person name="Tachioka M."/>
            <person name="Miyazaki M."/>
            <person name="Uchimura K."/>
            <person name="Tsuda M."/>
            <person name="Takaki Y."/>
            <person name="Deguchi S."/>
        </authorList>
    </citation>
    <scope>NUCLEOTIDE SEQUENCE [LARGE SCALE GENOMIC DNA]</scope>
    <source>
        <strain evidence="1 2">GE09</strain>
    </source>
</reference>
<evidence type="ECO:0000313" key="1">
    <source>
        <dbReference type="EMBL" id="BCD96311.1"/>
    </source>
</evidence>
<dbReference type="EMBL" id="AP023086">
    <property type="protein sequence ID" value="BCD96311.1"/>
    <property type="molecule type" value="Genomic_DNA"/>
</dbReference>
<organism evidence="1 2">
    <name type="scientific">Marinagarivorans cellulosilyticus</name>
    <dbReference type="NCBI Taxonomy" id="2721545"/>
    <lineage>
        <taxon>Bacteria</taxon>
        <taxon>Pseudomonadati</taxon>
        <taxon>Pseudomonadota</taxon>
        <taxon>Gammaproteobacteria</taxon>
        <taxon>Cellvibrionales</taxon>
        <taxon>Cellvibrionaceae</taxon>
        <taxon>Marinagarivorans</taxon>
    </lineage>
</organism>
<dbReference type="AlphaFoldDB" id="A0AAN1WEV6"/>
<dbReference type="RefSeq" id="WP_236985812.1">
    <property type="nucleotide sequence ID" value="NZ_AP023086.1"/>
</dbReference>
<dbReference type="Proteomes" id="UP001320119">
    <property type="component" value="Chromosome"/>
</dbReference>
<protein>
    <submittedName>
        <fullName evidence="1">Uncharacterized protein</fullName>
    </submittedName>
</protein>
<sequence>MNELVRMQYLDAMGIDTFVPRMVLPAAQPSVACELPVSFADVEPAAQFTDSFAGEESSSPAVPSPESAAIVQQLLSPEGESQKPAATESKAPVPVGITLQALLAAKPKKQLRFALTIWQLESGVVFIDSKEPKAALPTSALLGNIVKALYPTENLPKPDSIHWPLLESAVAPDNALEEAREMVHAFLASRFDVKAPSLLVVLGQMAKDVVIASARDAVAAMSVGENASPVHLPCVAVYLPSLAELLRDPALKHSIWPAVKAAHNIR</sequence>
<gene>
    <name evidence="1" type="ORF">MARGE09_P0511</name>
</gene>
<keyword evidence="2" id="KW-1185">Reference proteome</keyword>
<proteinExistence type="predicted"/>
<accession>A0AAN1WEV6</accession>
<evidence type="ECO:0000313" key="2">
    <source>
        <dbReference type="Proteomes" id="UP001320119"/>
    </source>
</evidence>